<evidence type="ECO:0000256" key="7">
    <source>
        <dbReference type="ARBA" id="ARBA00022984"/>
    </source>
</evidence>
<accession>A0AA36GYL3</accession>
<dbReference type="HAMAP" id="MF_02019">
    <property type="entry name" value="MurF"/>
    <property type="match status" value="1"/>
</dbReference>
<dbReference type="PANTHER" id="PTHR43024:SF1">
    <property type="entry name" value="UDP-N-ACETYLMURAMOYL-TRIPEPTIDE--D-ALANYL-D-ALANINE LIGASE"/>
    <property type="match status" value="1"/>
</dbReference>
<dbReference type="Proteomes" id="UP001176961">
    <property type="component" value="Unassembled WGS sequence"/>
</dbReference>
<evidence type="ECO:0000256" key="9">
    <source>
        <dbReference type="ARBA" id="ARBA00023316"/>
    </source>
</evidence>
<dbReference type="GO" id="GO:0005524">
    <property type="term" value="F:ATP binding"/>
    <property type="evidence" value="ECO:0007669"/>
    <property type="project" value="UniProtKB-KW"/>
</dbReference>
<keyword evidence="4" id="KW-0547">Nucleotide-binding</keyword>
<keyword evidence="5" id="KW-0067">ATP-binding</keyword>
<comment type="caution">
    <text evidence="13">The sequence shown here is derived from an EMBL/GenBank/DDBJ whole genome shotgun (WGS) entry which is preliminary data.</text>
</comment>
<keyword evidence="8" id="KW-0131">Cell cycle</keyword>
<reference evidence="13" key="1">
    <citation type="submission" date="2023-07" db="EMBL/GenBank/DDBJ databases">
        <authorList>
            <consortium name="CYATHOMIX"/>
        </authorList>
    </citation>
    <scope>NUCLEOTIDE SEQUENCE</scope>
    <source>
        <strain evidence="13">N/A</strain>
    </source>
</reference>
<dbReference type="Pfam" id="PF08245">
    <property type="entry name" value="Mur_ligase_M"/>
    <property type="match status" value="1"/>
</dbReference>
<sequence>MVVAGVQEKIGDKQHEDIIDRRQAIFRAVELAETDDIVVIAVQRCIMASFTLEEIIKATGGKVLEQVKAEFTDVVTDTRKLAEGVLFVALKGERFNGEVFAGEALRRAASDTQTAYQQIAAFHRKRFDIPVITITGSNGKTTTKDLTASVLGAKMKVLKTQANFNNEIGLPLTLLQLDEQHEAAVVEVGMRGLGQIAALAPVAAPNIGIVTNVGETHMELLGSMENIAKAKAELVEVIPSGGVVILNADNPYTAAMDAKCQPDVKVVTFGIEQAADIKASDIESLGKETKFKCALEKNGEAHEFVLPMAGRHNVYNALAAIAAGVVMGLNAEEIQTGLSQLEMSKMRFEYKQIGKYAVINDAYNASPMSMKAALDTISEVAKGRSVAVLGDMLELGDNEAELHRQVGRLVPESGVAVLIAYGKLGEEIAAGAKEKGMTEVYNAHSHEEAAELLHKLLHDGDTIFT</sequence>
<dbReference type="SUPFAM" id="SSF63418">
    <property type="entry name" value="MurE/MurF N-terminal domain"/>
    <property type="match status" value="1"/>
</dbReference>
<dbReference type="Gene3D" id="3.40.1390.10">
    <property type="entry name" value="MurE/MurF, N-terminal domain"/>
    <property type="match status" value="1"/>
</dbReference>
<feature type="domain" description="Mur ligase central" evidence="12">
    <location>
        <begin position="134"/>
        <end position="323"/>
    </location>
</feature>
<name>A0AA36GYL3_CYLNA</name>
<dbReference type="InterPro" id="IPR036615">
    <property type="entry name" value="Mur_ligase_C_dom_sf"/>
</dbReference>
<dbReference type="GO" id="GO:0051301">
    <property type="term" value="P:cell division"/>
    <property type="evidence" value="ECO:0007669"/>
    <property type="project" value="UniProtKB-KW"/>
</dbReference>
<evidence type="ECO:0000256" key="2">
    <source>
        <dbReference type="ARBA" id="ARBA00022598"/>
    </source>
</evidence>
<keyword evidence="9" id="KW-0961">Cell wall biogenesis/degradation</keyword>
<proteinExistence type="inferred from homology"/>
<dbReference type="GO" id="GO:0047480">
    <property type="term" value="F:UDP-N-acetylmuramoyl-tripeptide-D-alanyl-D-alanine ligase activity"/>
    <property type="evidence" value="ECO:0007669"/>
    <property type="project" value="InterPro"/>
</dbReference>
<keyword evidence="2" id="KW-0436">Ligase</keyword>
<evidence type="ECO:0000259" key="12">
    <source>
        <dbReference type="Pfam" id="PF08245"/>
    </source>
</evidence>
<evidence type="ECO:0000313" key="14">
    <source>
        <dbReference type="Proteomes" id="UP001176961"/>
    </source>
</evidence>
<keyword evidence="6" id="KW-0133">Cell shape</keyword>
<keyword evidence="1" id="KW-0963">Cytoplasm</keyword>
<evidence type="ECO:0000313" key="13">
    <source>
        <dbReference type="EMBL" id="CAJ0600692.1"/>
    </source>
</evidence>
<dbReference type="InterPro" id="IPR035911">
    <property type="entry name" value="MurE/MurF_N"/>
</dbReference>
<dbReference type="NCBIfam" id="TIGR01143">
    <property type="entry name" value="murF"/>
    <property type="match status" value="1"/>
</dbReference>
<dbReference type="InterPro" id="IPR036565">
    <property type="entry name" value="Mur-like_cat_sf"/>
</dbReference>
<evidence type="ECO:0000256" key="4">
    <source>
        <dbReference type="ARBA" id="ARBA00022741"/>
    </source>
</evidence>
<evidence type="ECO:0000256" key="8">
    <source>
        <dbReference type="ARBA" id="ARBA00023306"/>
    </source>
</evidence>
<evidence type="ECO:0000256" key="10">
    <source>
        <dbReference type="ARBA" id="ARBA00031461"/>
    </source>
</evidence>
<evidence type="ECO:0000256" key="3">
    <source>
        <dbReference type="ARBA" id="ARBA00022618"/>
    </source>
</evidence>
<evidence type="ECO:0000259" key="11">
    <source>
        <dbReference type="Pfam" id="PF02875"/>
    </source>
</evidence>
<dbReference type="InterPro" id="IPR051046">
    <property type="entry name" value="MurCDEF_CellWall_CoF430Synth"/>
</dbReference>
<dbReference type="InterPro" id="IPR005863">
    <property type="entry name" value="UDP-N-AcMur_synth"/>
</dbReference>
<evidence type="ECO:0000256" key="5">
    <source>
        <dbReference type="ARBA" id="ARBA00022840"/>
    </source>
</evidence>
<keyword evidence="7" id="KW-0573">Peptidoglycan synthesis</keyword>
<gene>
    <name evidence="13" type="ORF">CYNAS_LOCUS12675</name>
</gene>
<dbReference type="InterPro" id="IPR013221">
    <property type="entry name" value="Mur_ligase_cen"/>
</dbReference>
<dbReference type="SUPFAM" id="SSF53623">
    <property type="entry name" value="MurD-like peptide ligases, catalytic domain"/>
    <property type="match status" value="1"/>
</dbReference>
<dbReference type="Pfam" id="PF02875">
    <property type="entry name" value="Mur_ligase_C"/>
    <property type="match status" value="1"/>
</dbReference>
<evidence type="ECO:0000256" key="6">
    <source>
        <dbReference type="ARBA" id="ARBA00022960"/>
    </source>
</evidence>
<dbReference type="AlphaFoldDB" id="A0AA36GYL3"/>
<keyword evidence="3" id="KW-0132">Cell division</keyword>
<organism evidence="13 14">
    <name type="scientific">Cylicocyclus nassatus</name>
    <name type="common">Nematode worm</name>
    <dbReference type="NCBI Taxonomy" id="53992"/>
    <lineage>
        <taxon>Eukaryota</taxon>
        <taxon>Metazoa</taxon>
        <taxon>Ecdysozoa</taxon>
        <taxon>Nematoda</taxon>
        <taxon>Chromadorea</taxon>
        <taxon>Rhabditida</taxon>
        <taxon>Rhabditina</taxon>
        <taxon>Rhabditomorpha</taxon>
        <taxon>Strongyloidea</taxon>
        <taxon>Strongylidae</taxon>
        <taxon>Cylicocyclus</taxon>
    </lineage>
</organism>
<dbReference type="Gene3D" id="3.90.190.20">
    <property type="entry name" value="Mur ligase, C-terminal domain"/>
    <property type="match status" value="1"/>
</dbReference>
<dbReference type="GO" id="GO:0071555">
    <property type="term" value="P:cell wall organization"/>
    <property type="evidence" value="ECO:0007669"/>
    <property type="project" value="UniProtKB-KW"/>
</dbReference>
<dbReference type="EMBL" id="CATQJL010000242">
    <property type="protein sequence ID" value="CAJ0600692.1"/>
    <property type="molecule type" value="Genomic_DNA"/>
</dbReference>
<protein>
    <recommendedName>
        <fullName evidence="10">UDP-MurNAc-pentapeptide synthetase</fullName>
    </recommendedName>
</protein>
<dbReference type="PANTHER" id="PTHR43024">
    <property type="entry name" value="UDP-N-ACETYLMURAMOYL-TRIPEPTIDE--D-ALANYL-D-ALANINE LIGASE"/>
    <property type="match status" value="1"/>
</dbReference>
<dbReference type="Gene3D" id="3.40.1190.10">
    <property type="entry name" value="Mur-like, catalytic domain"/>
    <property type="match status" value="1"/>
</dbReference>
<dbReference type="GO" id="GO:0008360">
    <property type="term" value="P:regulation of cell shape"/>
    <property type="evidence" value="ECO:0007669"/>
    <property type="project" value="UniProtKB-KW"/>
</dbReference>
<dbReference type="SUPFAM" id="SSF53244">
    <property type="entry name" value="MurD-like peptide ligases, peptide-binding domain"/>
    <property type="match status" value="1"/>
</dbReference>
<evidence type="ECO:0000256" key="1">
    <source>
        <dbReference type="ARBA" id="ARBA00022490"/>
    </source>
</evidence>
<dbReference type="InterPro" id="IPR004101">
    <property type="entry name" value="Mur_ligase_C"/>
</dbReference>
<keyword evidence="14" id="KW-1185">Reference proteome</keyword>
<feature type="domain" description="Mur ligase C-terminal" evidence="11">
    <location>
        <begin position="346"/>
        <end position="464"/>
    </location>
</feature>